<proteinExistence type="predicted"/>
<sequence>MRSPLRWSRAALAWSAGILLCCASLVGAQGTGTVRGTVTDAVTRRPVDGVQVYVAGTDLGTLTNSLGQYQLNVPAGTLELRVRRVGYGSTSKRVTVAAAEVATTDFQVSTAAIGLDAVVVTGTGAETERRKVANTV</sequence>
<keyword evidence="1" id="KW-0732">Signal</keyword>
<organism evidence="2 3">
    <name type="scientific">Candidatus Segetimicrobium genomatis</name>
    <dbReference type="NCBI Taxonomy" id="2569760"/>
    <lineage>
        <taxon>Bacteria</taxon>
        <taxon>Bacillati</taxon>
        <taxon>Candidatus Sysuimicrobiota</taxon>
        <taxon>Candidatus Sysuimicrobiia</taxon>
        <taxon>Candidatus Sysuimicrobiales</taxon>
        <taxon>Candidatus Segetimicrobiaceae</taxon>
        <taxon>Candidatus Segetimicrobium</taxon>
    </lineage>
</organism>
<dbReference type="Proteomes" id="UP000319353">
    <property type="component" value="Unassembled WGS sequence"/>
</dbReference>
<feature type="chain" id="PRO_5022161447" evidence="1">
    <location>
        <begin position="29"/>
        <end position="136"/>
    </location>
</feature>
<gene>
    <name evidence="2" type="ORF">E6H01_14885</name>
</gene>
<dbReference type="InterPro" id="IPR008969">
    <property type="entry name" value="CarboxyPept-like_regulatory"/>
</dbReference>
<protein>
    <submittedName>
        <fullName evidence="2">Carboxypeptidase-like regulatory domain-containing protein</fullName>
    </submittedName>
</protein>
<feature type="non-terminal residue" evidence="2">
    <location>
        <position position="136"/>
    </location>
</feature>
<dbReference type="GO" id="GO:0004180">
    <property type="term" value="F:carboxypeptidase activity"/>
    <property type="evidence" value="ECO:0007669"/>
    <property type="project" value="UniProtKB-KW"/>
</dbReference>
<keyword evidence="2" id="KW-0378">Hydrolase</keyword>
<accession>A0A537KGC0</accession>
<evidence type="ECO:0000256" key="1">
    <source>
        <dbReference type="SAM" id="SignalP"/>
    </source>
</evidence>
<keyword evidence="2" id="KW-0121">Carboxypeptidase</keyword>
<feature type="signal peptide" evidence="1">
    <location>
        <begin position="1"/>
        <end position="28"/>
    </location>
</feature>
<reference evidence="2 3" key="1">
    <citation type="journal article" date="2019" name="Nat. Microbiol.">
        <title>Mediterranean grassland soil C-N compound turnover is dependent on rainfall and depth, and is mediated by genomically divergent microorganisms.</title>
        <authorList>
            <person name="Diamond S."/>
            <person name="Andeer P.F."/>
            <person name="Li Z."/>
            <person name="Crits-Christoph A."/>
            <person name="Burstein D."/>
            <person name="Anantharaman K."/>
            <person name="Lane K.R."/>
            <person name="Thomas B.C."/>
            <person name="Pan C."/>
            <person name="Northen T.R."/>
            <person name="Banfield J.F."/>
        </authorList>
    </citation>
    <scope>NUCLEOTIDE SEQUENCE [LARGE SCALE GENOMIC DNA]</scope>
    <source>
        <strain evidence="2">NP_4</strain>
    </source>
</reference>
<comment type="caution">
    <text evidence="2">The sequence shown here is derived from an EMBL/GenBank/DDBJ whole genome shotgun (WGS) entry which is preliminary data.</text>
</comment>
<dbReference type="Gene3D" id="2.60.40.1120">
    <property type="entry name" value="Carboxypeptidase-like, regulatory domain"/>
    <property type="match status" value="1"/>
</dbReference>
<evidence type="ECO:0000313" key="2">
    <source>
        <dbReference type="EMBL" id="TMI94546.1"/>
    </source>
</evidence>
<name>A0A537KGC0_9BACT</name>
<dbReference type="Pfam" id="PF13715">
    <property type="entry name" value="CarbopepD_reg_2"/>
    <property type="match status" value="1"/>
</dbReference>
<evidence type="ECO:0000313" key="3">
    <source>
        <dbReference type="Proteomes" id="UP000319353"/>
    </source>
</evidence>
<dbReference type="AlphaFoldDB" id="A0A537KGC0"/>
<keyword evidence="2" id="KW-0645">Protease</keyword>
<dbReference type="SUPFAM" id="SSF49464">
    <property type="entry name" value="Carboxypeptidase regulatory domain-like"/>
    <property type="match status" value="1"/>
</dbReference>
<dbReference type="EMBL" id="VBAL01000325">
    <property type="protein sequence ID" value="TMI94546.1"/>
    <property type="molecule type" value="Genomic_DNA"/>
</dbReference>